<keyword evidence="2" id="KW-1185">Reference proteome</keyword>
<reference evidence="1 2" key="1">
    <citation type="journal article" date="2018" name="Evol. Lett.">
        <title>Horizontal gene cluster transfer increased hallucinogenic mushroom diversity.</title>
        <authorList>
            <person name="Reynolds H.T."/>
            <person name="Vijayakumar V."/>
            <person name="Gluck-Thaler E."/>
            <person name="Korotkin H.B."/>
            <person name="Matheny P.B."/>
            <person name="Slot J.C."/>
        </authorList>
    </citation>
    <scope>NUCLEOTIDE SEQUENCE [LARGE SCALE GENOMIC DNA]</scope>
    <source>
        <strain evidence="1 2">SRW20</strain>
    </source>
</reference>
<gene>
    <name evidence="1" type="ORF">CVT26_011129</name>
</gene>
<protein>
    <submittedName>
        <fullName evidence="1">Uncharacterized protein</fullName>
    </submittedName>
</protein>
<dbReference type="Proteomes" id="UP000284706">
    <property type="component" value="Unassembled WGS sequence"/>
</dbReference>
<comment type="caution">
    <text evidence="1">The sequence shown here is derived from an EMBL/GenBank/DDBJ whole genome shotgun (WGS) entry which is preliminary data.</text>
</comment>
<evidence type="ECO:0000313" key="1">
    <source>
        <dbReference type="EMBL" id="PPQ71429.1"/>
    </source>
</evidence>
<proteinExistence type="predicted"/>
<dbReference type="InParanoid" id="A0A409VYV2"/>
<accession>A0A409VYV2</accession>
<name>A0A409VYV2_9AGAR</name>
<sequence>MENAGRSVCLTSHARFEGSVLKTLACFSPNAHLASLFLVSLLPKTRGLSTKYAIFRTAHAPGVHSRMSGPDIVQQKPLNTKYSSEFVNDLLDSSFILGSTSLGSNYANTRSIPPFKDISEGDAITSSSGFGLTSAPISSPTHGLISETREWRPRLFSDRFVLNKTLGYFHGLNVFVRLEFPDYLTEDRRERIEGLVSYSSKFNEGLQPADNNVSNAFPLGLGGQVVDGSSVGSNDAASPSILVIKLLDKFRRTGFRKDLEEGLRVGQLALSNLSDRHEERGVVLLVLGLLLSSRFKFTRDTKDLGFGIKCLSDSTAASAASQEWWFHESQIVYAVLLTTYFCEIRSDDSFKSAIVATTEAVHEFDSRLSSRDSYFALSACSAILHGERFYKDPSPLDWIVVLESCIQMIQDNNC</sequence>
<dbReference type="EMBL" id="NHYE01005503">
    <property type="protein sequence ID" value="PPQ71429.1"/>
    <property type="molecule type" value="Genomic_DNA"/>
</dbReference>
<evidence type="ECO:0000313" key="2">
    <source>
        <dbReference type="Proteomes" id="UP000284706"/>
    </source>
</evidence>
<dbReference type="AlphaFoldDB" id="A0A409VYV2"/>
<organism evidence="1 2">
    <name type="scientific">Gymnopilus dilepis</name>
    <dbReference type="NCBI Taxonomy" id="231916"/>
    <lineage>
        <taxon>Eukaryota</taxon>
        <taxon>Fungi</taxon>
        <taxon>Dikarya</taxon>
        <taxon>Basidiomycota</taxon>
        <taxon>Agaricomycotina</taxon>
        <taxon>Agaricomycetes</taxon>
        <taxon>Agaricomycetidae</taxon>
        <taxon>Agaricales</taxon>
        <taxon>Agaricineae</taxon>
        <taxon>Hymenogastraceae</taxon>
        <taxon>Gymnopilus</taxon>
    </lineage>
</organism>
<feature type="non-terminal residue" evidence="1">
    <location>
        <position position="414"/>
    </location>
</feature>